<gene>
    <name evidence="2" type="ORF">TPAR_05540</name>
</gene>
<proteinExistence type="predicted"/>
<feature type="compositionally biased region" description="Polar residues" evidence="1">
    <location>
        <begin position="807"/>
        <end position="824"/>
    </location>
</feature>
<feature type="region of interest" description="Disordered" evidence="1">
    <location>
        <begin position="297"/>
        <end position="502"/>
    </location>
</feature>
<feature type="compositionally biased region" description="Polar residues" evidence="1">
    <location>
        <begin position="212"/>
        <end position="228"/>
    </location>
</feature>
<feature type="compositionally biased region" description="Acidic residues" evidence="1">
    <location>
        <begin position="836"/>
        <end position="845"/>
    </location>
</feature>
<comment type="caution">
    <text evidence="2">The sequence shown here is derived from an EMBL/GenBank/DDBJ whole genome shotgun (WGS) entry which is preliminary data.</text>
</comment>
<evidence type="ECO:0000313" key="2">
    <source>
        <dbReference type="EMBL" id="POR34268.1"/>
    </source>
</evidence>
<organism evidence="2 3">
    <name type="scientific">Tolypocladium paradoxum</name>
    <dbReference type="NCBI Taxonomy" id="94208"/>
    <lineage>
        <taxon>Eukaryota</taxon>
        <taxon>Fungi</taxon>
        <taxon>Dikarya</taxon>
        <taxon>Ascomycota</taxon>
        <taxon>Pezizomycotina</taxon>
        <taxon>Sordariomycetes</taxon>
        <taxon>Hypocreomycetidae</taxon>
        <taxon>Hypocreales</taxon>
        <taxon>Ophiocordycipitaceae</taxon>
        <taxon>Tolypocladium</taxon>
    </lineage>
</organism>
<feature type="compositionally biased region" description="Polar residues" evidence="1">
    <location>
        <begin position="373"/>
        <end position="383"/>
    </location>
</feature>
<dbReference type="Proteomes" id="UP000237481">
    <property type="component" value="Unassembled WGS sequence"/>
</dbReference>
<name>A0A2S4KVP7_9HYPO</name>
<feature type="compositionally biased region" description="Basic and acidic residues" evidence="1">
    <location>
        <begin position="235"/>
        <end position="247"/>
    </location>
</feature>
<dbReference type="AlphaFoldDB" id="A0A2S4KVP7"/>
<feature type="compositionally biased region" description="Polar residues" evidence="1">
    <location>
        <begin position="659"/>
        <end position="671"/>
    </location>
</feature>
<sequence length="891" mass="97094">MSGRRKHQPAPQLTVTEPMSKAHRILGSTPLSIDAPPNWDDASSAAMSDDRSGTTATSYPDSEARGLYDNHPVGIAKSENGWGDDSDVLPHPLRLNAVDVGDESDVGRTTVSNLLRKSHSSSTIKSWYDKTKLPLSISQQTSSSAMAKGPPSTKTKAARLLDVDDIHGLSRTMRKPAKLDLSSVVQRSRAPRKGSLPHKHEIDDVLLGPDYTTKSPSALSPNTPSTRQVQRRRTRESLHSHAAEKSRPGTNSSNGSNPWPPKNAALSELPSLYDHYEQMSLRQVMRQDAKLDTSLTVPGNRRVSAVQSQGRRGSKASDWLRTDPMPTTPQSALFTKPLEPSPPENYATSVSSRHTRTSRASRTTDRSFRAADLQQTSVLMLSSESEDDATDDIVPPIATAKSPASAPVRRPSNFDNDIPQLDASRPTTSKESTRSERRLSRCSKSSKSSKRASFAPSNTYITIPNASERTKTPVMDSRSNTPFGNVSQTTNGSSSRRASFMSDYSGNSSMTWQSKSGCSIQEARAITMLKARRPSDLELEEQEAAQLSQRMEFDHSVFHRESVSGSADRLTPPLSPTSVDFYLRSGGSSIDGPGSDNRLMAVTRQEEMLLAALRQKHNSIRGNALAELEAGNEEGDEEERRRIKRESRSQKRRSKGNRSSKASQATITDSTFDFGFPAPPAFKNDLSSSSAEDRLSRNRSSSRQSSGSRRPSSAVPINGDAQSLRSDNSPSPALAPPRSILRKSSYESTVEQLQEEAPVYLDADPSPDLSDFRDWEDALAIPSDIVPDSVASPTPQKDPMGRRHSSVRSNSGSHTMLQPDTSRSNGRRLAGVVEETFADIEEEEDIPRPDSPISPDSFPTVPEKRTTPSNMARLSAVGPGLLGGLSTNELG</sequence>
<dbReference type="STRING" id="94208.A0A2S4KVP7"/>
<dbReference type="OrthoDB" id="5244050at2759"/>
<feature type="compositionally biased region" description="Low complexity" evidence="1">
    <location>
        <begin position="698"/>
        <end position="713"/>
    </location>
</feature>
<feature type="compositionally biased region" description="Polar residues" evidence="1">
    <location>
        <begin position="455"/>
        <end position="467"/>
    </location>
</feature>
<feature type="compositionally biased region" description="Polar residues" evidence="1">
    <location>
        <begin position="477"/>
        <end position="502"/>
    </location>
</feature>
<feature type="compositionally biased region" description="Polar residues" evidence="1">
    <location>
        <begin position="248"/>
        <end position="257"/>
    </location>
</feature>
<evidence type="ECO:0000313" key="3">
    <source>
        <dbReference type="Proteomes" id="UP000237481"/>
    </source>
</evidence>
<accession>A0A2S4KVP7</accession>
<protein>
    <submittedName>
        <fullName evidence="2">Uncharacterized protein</fullName>
    </submittedName>
</protein>
<feature type="compositionally biased region" description="Polar residues" evidence="1">
    <location>
        <begin position="720"/>
        <end position="731"/>
    </location>
</feature>
<feature type="region of interest" description="Disordered" evidence="1">
    <location>
        <begin position="1"/>
        <end position="87"/>
    </location>
</feature>
<feature type="region of interest" description="Disordered" evidence="1">
    <location>
        <begin position="624"/>
        <end position="891"/>
    </location>
</feature>
<reference evidence="2 3" key="1">
    <citation type="submission" date="2018-01" db="EMBL/GenBank/DDBJ databases">
        <title>Harnessing the power of phylogenomics to disentangle the directionality and signatures of interkingdom host jumping in the parasitic fungal genus Tolypocladium.</title>
        <authorList>
            <person name="Quandt C.A."/>
            <person name="Patterson W."/>
            <person name="Spatafora J.W."/>
        </authorList>
    </citation>
    <scope>NUCLEOTIDE SEQUENCE [LARGE SCALE GENOMIC DNA]</scope>
    <source>
        <strain evidence="2 3">NRBC 100945</strain>
    </source>
</reference>
<feature type="compositionally biased region" description="Basic and acidic residues" evidence="1">
    <location>
        <begin position="638"/>
        <end position="649"/>
    </location>
</feature>
<evidence type="ECO:0000256" key="1">
    <source>
        <dbReference type="SAM" id="MobiDB-lite"/>
    </source>
</evidence>
<feature type="region of interest" description="Disordered" evidence="1">
    <location>
        <begin position="177"/>
        <end position="266"/>
    </location>
</feature>
<dbReference type="EMBL" id="PKSG01000557">
    <property type="protein sequence ID" value="POR34268.1"/>
    <property type="molecule type" value="Genomic_DNA"/>
</dbReference>
<keyword evidence="3" id="KW-1185">Reference proteome</keyword>